<dbReference type="AlphaFoldDB" id="A0A645G749"/>
<gene>
    <name evidence="2" type="ORF">SDC9_169358</name>
</gene>
<reference evidence="2" key="1">
    <citation type="submission" date="2019-08" db="EMBL/GenBank/DDBJ databases">
        <authorList>
            <person name="Kucharzyk K."/>
            <person name="Murdoch R.W."/>
            <person name="Higgins S."/>
            <person name="Loffler F."/>
        </authorList>
    </citation>
    <scope>NUCLEOTIDE SEQUENCE</scope>
</reference>
<proteinExistence type="predicted"/>
<name>A0A645G749_9ZZZZ</name>
<comment type="caution">
    <text evidence="2">The sequence shown here is derived from an EMBL/GenBank/DDBJ whole genome shotgun (WGS) entry which is preliminary data.</text>
</comment>
<keyword evidence="1" id="KW-1133">Transmembrane helix</keyword>
<protein>
    <submittedName>
        <fullName evidence="2">Uncharacterized protein</fullName>
    </submittedName>
</protein>
<feature type="transmembrane region" description="Helical" evidence="1">
    <location>
        <begin position="6"/>
        <end position="26"/>
    </location>
</feature>
<sequence length="42" mass="4666">MNKQEVIPLAGLPPVCLGLAAIFLRLRICDSLSDIRIESDKR</sequence>
<organism evidence="2">
    <name type="scientific">bioreactor metagenome</name>
    <dbReference type="NCBI Taxonomy" id="1076179"/>
    <lineage>
        <taxon>unclassified sequences</taxon>
        <taxon>metagenomes</taxon>
        <taxon>ecological metagenomes</taxon>
    </lineage>
</organism>
<keyword evidence="1" id="KW-0812">Transmembrane</keyword>
<evidence type="ECO:0000256" key="1">
    <source>
        <dbReference type="SAM" id="Phobius"/>
    </source>
</evidence>
<dbReference type="EMBL" id="VSSQ01070098">
    <property type="protein sequence ID" value="MPN21976.1"/>
    <property type="molecule type" value="Genomic_DNA"/>
</dbReference>
<keyword evidence="1" id="KW-0472">Membrane</keyword>
<accession>A0A645G749</accession>
<evidence type="ECO:0000313" key="2">
    <source>
        <dbReference type="EMBL" id="MPN21976.1"/>
    </source>
</evidence>